<feature type="domain" description="Resolvase/invertase-type recombinase catalytic" evidence="2">
    <location>
        <begin position="2"/>
        <end position="147"/>
    </location>
</feature>
<evidence type="ECO:0000259" key="2">
    <source>
        <dbReference type="PROSITE" id="PS51736"/>
    </source>
</evidence>
<reference evidence="3 4" key="1">
    <citation type="submission" date="2017-04" db="EMBL/GenBank/DDBJ databases">
        <title>The whole genome sequencing and assembly of Halobacillus mangrovi strain.</title>
        <authorList>
            <person name="Lee S.-J."/>
            <person name="Park M.-K."/>
            <person name="Kim J.-Y."/>
            <person name="Lee Y.-J."/>
            <person name="Yi H."/>
            <person name="Bahn Y.-S."/>
            <person name="Kim J.F."/>
            <person name="Lee D.-W."/>
        </authorList>
    </citation>
    <scope>NUCLEOTIDE SEQUENCE [LARGE SCALE GENOMIC DNA]</scope>
    <source>
        <strain evidence="3 4">KTB 131</strain>
    </source>
</reference>
<dbReference type="Pfam" id="PF00239">
    <property type="entry name" value="Resolvase"/>
    <property type="match status" value="1"/>
</dbReference>
<dbReference type="AlphaFoldDB" id="A0A1W6A121"/>
<gene>
    <name evidence="3" type="ORF">HM131_11440</name>
</gene>
<dbReference type="GO" id="GO:0003677">
    <property type="term" value="F:DNA binding"/>
    <property type="evidence" value="ECO:0007669"/>
    <property type="project" value="InterPro"/>
</dbReference>
<evidence type="ECO:0000256" key="1">
    <source>
        <dbReference type="ARBA" id="ARBA00009913"/>
    </source>
</evidence>
<dbReference type="RefSeq" id="WP_085031955.1">
    <property type="nucleotide sequence ID" value="NZ_CP020772.1"/>
</dbReference>
<dbReference type="InterPro" id="IPR050639">
    <property type="entry name" value="SSR_resolvase"/>
</dbReference>
<dbReference type="PANTHER" id="PTHR30461">
    <property type="entry name" value="DNA-INVERTASE FROM LAMBDOID PROPHAGE"/>
    <property type="match status" value="1"/>
</dbReference>
<dbReference type="InterPro" id="IPR006119">
    <property type="entry name" value="Resolv_N"/>
</dbReference>
<protein>
    <submittedName>
        <fullName evidence="3">Resolvase</fullName>
    </submittedName>
</protein>
<accession>A0A1W6A121</accession>
<name>A0A1W6A121_9BACI</name>
<dbReference type="PANTHER" id="PTHR30461:SF26">
    <property type="entry name" value="RESOLVASE HOMOLOG YNEB"/>
    <property type="match status" value="1"/>
</dbReference>
<dbReference type="GO" id="GO:0000150">
    <property type="term" value="F:DNA strand exchange activity"/>
    <property type="evidence" value="ECO:0007669"/>
    <property type="project" value="InterPro"/>
</dbReference>
<dbReference type="STRING" id="402384.HM131_11440"/>
<dbReference type="Gene3D" id="3.40.50.1390">
    <property type="entry name" value="Resolvase, N-terminal catalytic domain"/>
    <property type="match status" value="1"/>
</dbReference>
<sequence length="227" mass="26298">MRVVLYCRVSTEKEAQVSSLNRQRAELMRMAEHHKMEIVDCIVEQASGYEIEREGIFRLLEYFSSRSADALLIQDETRLGRGNTKIALFHQLKKLNIRIYSLSQEGELEISESDSMVLQIVGIVEEYQRKIHNMKIRRGMKKAVEDGYNPAANLSNKDMASGRERIDFPIEEVIRLRRNKLTFKDIASTLRGVGYDVSKATVHRRYQEYVSLEKQSQSSYDNVDKGE</sequence>
<dbReference type="InterPro" id="IPR036162">
    <property type="entry name" value="Resolvase-like_N_sf"/>
</dbReference>
<evidence type="ECO:0000313" key="4">
    <source>
        <dbReference type="Proteomes" id="UP000192527"/>
    </source>
</evidence>
<proteinExistence type="inferred from homology"/>
<dbReference type="Proteomes" id="UP000192527">
    <property type="component" value="Chromosome"/>
</dbReference>
<comment type="similarity">
    <text evidence="1">Belongs to the site-specific recombinase resolvase family.</text>
</comment>
<dbReference type="SUPFAM" id="SSF53041">
    <property type="entry name" value="Resolvase-like"/>
    <property type="match status" value="1"/>
</dbReference>
<keyword evidence="4" id="KW-1185">Reference proteome</keyword>
<dbReference type="KEGG" id="hmn:HM131_11440"/>
<dbReference type="PROSITE" id="PS51736">
    <property type="entry name" value="RECOMBINASES_3"/>
    <property type="match status" value="1"/>
</dbReference>
<dbReference type="EMBL" id="CP020772">
    <property type="protein sequence ID" value="ARI79190.1"/>
    <property type="molecule type" value="Genomic_DNA"/>
</dbReference>
<dbReference type="CDD" id="cd00338">
    <property type="entry name" value="Ser_Recombinase"/>
    <property type="match status" value="1"/>
</dbReference>
<dbReference type="OrthoDB" id="2731197at2"/>
<dbReference type="SMART" id="SM00857">
    <property type="entry name" value="Resolvase"/>
    <property type="match status" value="1"/>
</dbReference>
<organism evidence="3 4">
    <name type="scientific">Halobacillus mangrovi</name>
    <dbReference type="NCBI Taxonomy" id="402384"/>
    <lineage>
        <taxon>Bacteria</taxon>
        <taxon>Bacillati</taxon>
        <taxon>Bacillota</taxon>
        <taxon>Bacilli</taxon>
        <taxon>Bacillales</taxon>
        <taxon>Bacillaceae</taxon>
        <taxon>Halobacillus</taxon>
    </lineage>
</organism>
<evidence type="ECO:0000313" key="3">
    <source>
        <dbReference type="EMBL" id="ARI79190.1"/>
    </source>
</evidence>